<evidence type="ECO:0000259" key="11">
    <source>
        <dbReference type="PROSITE" id="PS50937"/>
    </source>
</evidence>
<keyword evidence="9" id="KW-0804">Transcription</keyword>
<dbReference type="GO" id="GO:0003700">
    <property type="term" value="F:DNA-binding transcription factor activity"/>
    <property type="evidence" value="ECO:0007669"/>
    <property type="project" value="InterPro"/>
</dbReference>
<evidence type="ECO:0000313" key="12">
    <source>
        <dbReference type="EMBL" id="ASK61372.1"/>
    </source>
</evidence>
<evidence type="ECO:0000256" key="5">
    <source>
        <dbReference type="ARBA" id="ARBA00022914"/>
    </source>
</evidence>
<dbReference type="PANTHER" id="PTHR30204:SF69">
    <property type="entry name" value="MERR-FAMILY TRANSCRIPTIONAL REGULATOR"/>
    <property type="match status" value="1"/>
</dbReference>
<dbReference type="RefSeq" id="WP_089060649.1">
    <property type="nucleotide sequence ID" value="NZ_CP022315.1"/>
</dbReference>
<evidence type="ECO:0000256" key="4">
    <source>
        <dbReference type="ARBA" id="ARBA00022723"/>
    </source>
</evidence>
<dbReference type="SMART" id="SM00422">
    <property type="entry name" value="HTH_MERR"/>
    <property type="match status" value="1"/>
</dbReference>
<dbReference type="EMBL" id="CP022315">
    <property type="protein sequence ID" value="ASK61372.1"/>
    <property type="molecule type" value="Genomic_DNA"/>
</dbReference>
<dbReference type="GO" id="GO:0045340">
    <property type="term" value="F:mercury ion binding"/>
    <property type="evidence" value="ECO:0007669"/>
    <property type="project" value="InterPro"/>
</dbReference>
<keyword evidence="7" id="KW-0238">DNA-binding</keyword>
<accession>A0A220U002</accession>
<dbReference type="GO" id="GO:0046689">
    <property type="term" value="P:response to mercury ion"/>
    <property type="evidence" value="ECO:0007669"/>
    <property type="project" value="UniProtKB-KW"/>
</dbReference>
<reference evidence="12 13" key="1">
    <citation type="submission" date="2017-07" db="EMBL/GenBank/DDBJ databases">
        <title>Virgibacillus sp. LM2416.</title>
        <authorList>
            <person name="Tak E.J."/>
            <person name="Bae J.-W."/>
        </authorList>
    </citation>
    <scope>NUCLEOTIDE SEQUENCE [LARGE SCALE GENOMIC DNA]</scope>
    <source>
        <strain evidence="12 13">LM2416</strain>
    </source>
</reference>
<dbReference type="Proteomes" id="UP000198312">
    <property type="component" value="Chromosome"/>
</dbReference>
<evidence type="ECO:0000256" key="8">
    <source>
        <dbReference type="ARBA" id="ARBA00023159"/>
    </source>
</evidence>
<dbReference type="NCBIfam" id="TIGR02051">
    <property type="entry name" value="MerR"/>
    <property type="match status" value="1"/>
</dbReference>
<protein>
    <recommendedName>
        <fullName evidence="1">Mercuric resistance operon regulatory protein</fullName>
    </recommendedName>
</protein>
<dbReference type="AlphaFoldDB" id="A0A220U002"/>
<keyword evidence="8" id="KW-0010">Activator</keyword>
<keyword evidence="5" id="KW-0476">Mercury</keyword>
<dbReference type="InterPro" id="IPR047057">
    <property type="entry name" value="MerR_fam"/>
</dbReference>
<evidence type="ECO:0000256" key="7">
    <source>
        <dbReference type="ARBA" id="ARBA00023125"/>
    </source>
</evidence>
<dbReference type="OrthoDB" id="9791488at2"/>
<dbReference type="PROSITE" id="PS50937">
    <property type="entry name" value="HTH_MERR_2"/>
    <property type="match status" value="1"/>
</dbReference>
<evidence type="ECO:0000256" key="3">
    <source>
        <dbReference type="ARBA" id="ARBA00022491"/>
    </source>
</evidence>
<evidence type="ECO:0000256" key="6">
    <source>
        <dbReference type="ARBA" id="ARBA00023015"/>
    </source>
</evidence>
<evidence type="ECO:0000256" key="2">
    <source>
        <dbReference type="ARBA" id="ARBA00022466"/>
    </source>
</evidence>
<dbReference type="Gene3D" id="1.10.1660.10">
    <property type="match status" value="1"/>
</dbReference>
<evidence type="ECO:0000256" key="10">
    <source>
        <dbReference type="ARBA" id="ARBA00024874"/>
    </source>
</evidence>
<organism evidence="12 13">
    <name type="scientific">Virgibacillus phasianinus</name>
    <dbReference type="NCBI Taxonomy" id="2017483"/>
    <lineage>
        <taxon>Bacteria</taxon>
        <taxon>Bacillati</taxon>
        <taxon>Bacillota</taxon>
        <taxon>Bacilli</taxon>
        <taxon>Bacillales</taxon>
        <taxon>Bacillaceae</taxon>
        <taxon>Virgibacillus</taxon>
    </lineage>
</organism>
<dbReference type="SUPFAM" id="SSF46955">
    <property type="entry name" value="Putative DNA-binding domain"/>
    <property type="match status" value="1"/>
</dbReference>
<feature type="domain" description="HTH merR-type" evidence="11">
    <location>
        <begin position="1"/>
        <end position="71"/>
    </location>
</feature>
<name>A0A220U002_9BACI</name>
<keyword evidence="13" id="KW-1185">Reference proteome</keyword>
<evidence type="ECO:0000313" key="13">
    <source>
        <dbReference type="Proteomes" id="UP000198312"/>
    </source>
</evidence>
<keyword evidence="4" id="KW-0479">Metal-binding</keyword>
<dbReference type="InterPro" id="IPR009061">
    <property type="entry name" value="DNA-bd_dom_put_sf"/>
</dbReference>
<gene>
    <name evidence="12" type="primary">merR</name>
    <name evidence="12" type="ORF">CFK37_03885</name>
</gene>
<sequence>MSYRISVFAEKCGVNKETIRYYEQKALLKEPSRTNAGYRIYSNDDVKRVKFIKRLQDLGFSLSEIYKLLGVVDNDEVRCKNIFEFVSKKEIDIQEQIADLKRIESMLGDLKSRCPEQKAINQCPIIESLIFD</sequence>
<dbReference type="InterPro" id="IPR011794">
    <property type="entry name" value="MerR"/>
</dbReference>
<dbReference type="CDD" id="cd04783">
    <property type="entry name" value="HTH_MerR1"/>
    <property type="match status" value="1"/>
</dbReference>
<comment type="function">
    <text evidence="10">Mediates the mercuric-dependent induction of mercury resistance operon. In the absence of mercury MerR represses transcription by binding tightly to the mer operator region; when mercury is present the dimeric complex binds a single ion and becomes a potent transcriptional activator, while remaining bound to the mer site.</text>
</comment>
<keyword evidence="6" id="KW-0805">Transcription regulation</keyword>
<dbReference type="Pfam" id="PF13411">
    <property type="entry name" value="MerR_1"/>
    <property type="match status" value="1"/>
</dbReference>
<dbReference type="PRINTS" id="PR00040">
    <property type="entry name" value="HTHMERR"/>
</dbReference>
<evidence type="ECO:0000256" key="9">
    <source>
        <dbReference type="ARBA" id="ARBA00023163"/>
    </source>
</evidence>
<keyword evidence="3" id="KW-0678">Repressor</keyword>
<proteinExistence type="predicted"/>
<dbReference type="PANTHER" id="PTHR30204">
    <property type="entry name" value="REDOX-CYCLING DRUG-SENSING TRANSCRIPTIONAL ACTIVATOR SOXR"/>
    <property type="match status" value="1"/>
</dbReference>
<dbReference type="GO" id="GO:0003677">
    <property type="term" value="F:DNA binding"/>
    <property type="evidence" value="ECO:0007669"/>
    <property type="project" value="UniProtKB-KW"/>
</dbReference>
<dbReference type="KEGG" id="vil:CFK37_03885"/>
<keyword evidence="2" id="KW-0475">Mercuric resistance</keyword>
<evidence type="ECO:0000256" key="1">
    <source>
        <dbReference type="ARBA" id="ARBA00017146"/>
    </source>
</evidence>
<dbReference type="InterPro" id="IPR000551">
    <property type="entry name" value="MerR-type_HTH_dom"/>
</dbReference>